<name>A0A174HD73_9FIRM</name>
<dbReference type="Proteomes" id="UP000261257">
    <property type="component" value="Unassembled WGS sequence"/>
</dbReference>
<evidence type="ECO:0000313" key="7">
    <source>
        <dbReference type="Proteomes" id="UP000261023"/>
    </source>
</evidence>
<evidence type="ECO:0000313" key="5">
    <source>
        <dbReference type="EMBL" id="RGM05710.1"/>
    </source>
</evidence>
<dbReference type="InterPro" id="IPR029064">
    <property type="entry name" value="Ribosomal_eL30-like_sf"/>
</dbReference>
<evidence type="ECO:0000313" key="8">
    <source>
        <dbReference type="Proteomes" id="UP000261257"/>
    </source>
</evidence>
<evidence type="ECO:0000313" key="3">
    <source>
        <dbReference type="EMBL" id="RGD66283.1"/>
    </source>
</evidence>
<dbReference type="Gene3D" id="3.30.1330.30">
    <property type="match status" value="1"/>
</dbReference>
<dbReference type="Proteomes" id="UP000261023">
    <property type="component" value="Unassembled WGS sequence"/>
</dbReference>
<keyword evidence="2" id="KW-0689">Ribosomal protein</keyword>
<organism evidence="2 6">
    <name type="scientific">Hungatella hathewayi</name>
    <dbReference type="NCBI Taxonomy" id="154046"/>
    <lineage>
        <taxon>Bacteria</taxon>
        <taxon>Bacillati</taxon>
        <taxon>Bacillota</taxon>
        <taxon>Clostridia</taxon>
        <taxon>Lachnospirales</taxon>
        <taxon>Lachnospiraceae</taxon>
        <taxon>Hungatella</taxon>
    </lineage>
</organism>
<dbReference type="AlphaFoldDB" id="A0A174HD73"/>
<dbReference type="GeneID" id="86059483"/>
<evidence type="ECO:0000313" key="4">
    <source>
        <dbReference type="EMBL" id="RGI96492.1"/>
    </source>
</evidence>
<dbReference type="InterPro" id="IPR004038">
    <property type="entry name" value="Ribosomal_eL8/eL30/eS12/Gad45"/>
</dbReference>
<evidence type="ECO:0000313" key="9">
    <source>
        <dbReference type="Proteomes" id="UP000263014"/>
    </source>
</evidence>
<keyword evidence="2" id="KW-0687">Ribonucleoprotein</keyword>
<dbReference type="SUPFAM" id="SSF55315">
    <property type="entry name" value="L30e-like"/>
    <property type="match status" value="1"/>
</dbReference>
<reference evidence="2 6" key="1">
    <citation type="submission" date="2015-09" db="EMBL/GenBank/DDBJ databases">
        <authorList>
            <consortium name="Pathogen Informatics"/>
        </authorList>
    </citation>
    <scope>NUCLEOTIDE SEQUENCE [LARGE SCALE GENOMIC DNA]</scope>
    <source>
        <strain evidence="2 6">2789STDY5608850</strain>
    </source>
</reference>
<sequence length="111" mass="12155">MDDRQKVLNLIGLATKAGKTASGEFMTEKSVKSGKAFLVIVSEEASDNTRKMFTNMCTYYEVPIYFFGKKSEIGHAMGKEMRASLVILDAGFAKAVVKLLNTNGGSKYESI</sequence>
<reference evidence="7 8" key="2">
    <citation type="submission" date="2018-08" db="EMBL/GenBank/DDBJ databases">
        <title>A genome reference for cultivated species of the human gut microbiota.</title>
        <authorList>
            <person name="Zou Y."/>
            <person name="Xue W."/>
            <person name="Luo G."/>
        </authorList>
    </citation>
    <scope>NUCLEOTIDE SEQUENCE [LARGE SCALE GENOMIC DNA]</scope>
    <source>
        <strain evidence="3 7">AF19-13AC</strain>
        <strain evidence="5 8">TF05-11AC</strain>
        <strain evidence="4 9">TM09-12</strain>
    </source>
</reference>
<dbReference type="EMBL" id="QSON01000023">
    <property type="protein sequence ID" value="RGI96492.1"/>
    <property type="molecule type" value="Genomic_DNA"/>
</dbReference>
<dbReference type="Proteomes" id="UP000095651">
    <property type="component" value="Unassembled WGS sequence"/>
</dbReference>
<dbReference type="RefSeq" id="WP_002600708.1">
    <property type="nucleotide sequence ID" value="NZ_CABIXC010000010.1"/>
</dbReference>
<dbReference type="Proteomes" id="UP000263014">
    <property type="component" value="Unassembled WGS sequence"/>
</dbReference>
<dbReference type="OrthoDB" id="9794863at2"/>
<evidence type="ECO:0000259" key="1">
    <source>
        <dbReference type="Pfam" id="PF01248"/>
    </source>
</evidence>
<protein>
    <submittedName>
        <fullName evidence="3">50S ribosomal protein L7ae</fullName>
    </submittedName>
    <submittedName>
        <fullName evidence="2">Ribosomal protein L7Ae/L30e/S12e/Gadd45</fullName>
    </submittedName>
</protein>
<dbReference type="Pfam" id="PF01248">
    <property type="entry name" value="Ribosomal_L7Ae"/>
    <property type="match status" value="1"/>
</dbReference>
<gene>
    <name evidence="3" type="ORF">DWX31_33520</name>
    <name evidence="5" type="ORF">DXC39_09850</name>
    <name evidence="4" type="ORF">DXD79_29235</name>
    <name evidence="2" type="ORF">ERS852407_03683</name>
</gene>
<accession>A0A174HD73</accession>
<dbReference type="GO" id="GO:0005840">
    <property type="term" value="C:ribosome"/>
    <property type="evidence" value="ECO:0007669"/>
    <property type="project" value="UniProtKB-KW"/>
</dbReference>
<dbReference type="EMBL" id="QSSQ01000006">
    <property type="protein sequence ID" value="RGM05710.1"/>
    <property type="molecule type" value="Genomic_DNA"/>
</dbReference>
<feature type="domain" description="Ribosomal protein eL8/eL30/eS12/Gadd45" evidence="1">
    <location>
        <begin position="6"/>
        <end position="95"/>
    </location>
</feature>
<evidence type="ECO:0000313" key="2">
    <source>
        <dbReference type="EMBL" id="CUO70969.1"/>
    </source>
</evidence>
<dbReference type="EMBL" id="CYZE01000010">
    <property type="protein sequence ID" value="CUO70969.1"/>
    <property type="molecule type" value="Genomic_DNA"/>
</dbReference>
<evidence type="ECO:0000313" key="6">
    <source>
        <dbReference type="Proteomes" id="UP000095651"/>
    </source>
</evidence>
<proteinExistence type="predicted"/>
<dbReference type="EMBL" id="QTJW01000067">
    <property type="protein sequence ID" value="RGD66283.1"/>
    <property type="molecule type" value="Genomic_DNA"/>
</dbReference>